<evidence type="ECO:0000313" key="4">
    <source>
        <dbReference type="Proteomes" id="UP001198862"/>
    </source>
</evidence>
<evidence type="ECO:0000256" key="1">
    <source>
        <dbReference type="SAM" id="MobiDB-lite"/>
    </source>
</evidence>
<feature type="region of interest" description="Disordered" evidence="1">
    <location>
        <begin position="1014"/>
        <end position="1041"/>
    </location>
</feature>
<proteinExistence type="predicted"/>
<protein>
    <submittedName>
        <fullName evidence="3">DUF3971 domain-containing protein</fullName>
    </submittedName>
</protein>
<dbReference type="InterPro" id="IPR025263">
    <property type="entry name" value="YhdP_central"/>
</dbReference>
<reference evidence="3 4" key="1">
    <citation type="submission" date="2021-11" db="EMBL/GenBank/DDBJ databases">
        <authorList>
            <person name="Lee D.-H."/>
            <person name="Kim S.-B."/>
        </authorList>
    </citation>
    <scope>NUCLEOTIDE SEQUENCE [LARGE SCALE GENOMIC DNA]</scope>
    <source>
        <strain evidence="3 4">KCTC 52223</strain>
    </source>
</reference>
<organism evidence="3 4">
    <name type="scientific">Reyranella aquatilis</name>
    <dbReference type="NCBI Taxonomy" id="2035356"/>
    <lineage>
        <taxon>Bacteria</taxon>
        <taxon>Pseudomonadati</taxon>
        <taxon>Pseudomonadota</taxon>
        <taxon>Alphaproteobacteria</taxon>
        <taxon>Hyphomicrobiales</taxon>
        <taxon>Reyranellaceae</taxon>
        <taxon>Reyranella</taxon>
    </lineage>
</organism>
<accession>A0ABS8KP92</accession>
<dbReference type="EMBL" id="JAJISD010000001">
    <property type="protein sequence ID" value="MCC8427894.1"/>
    <property type="molecule type" value="Genomic_DNA"/>
</dbReference>
<dbReference type="Proteomes" id="UP001198862">
    <property type="component" value="Unassembled WGS sequence"/>
</dbReference>
<sequence length="1041" mass="111114">MVRVTAGVVLVLAALVVVASLRLMAGPVDLDFLKPRIARLIDVPGNEIHPDFDRISFEWSGLSRPIRLAFAGLRFTNNQGQVIATVPEAALTFEPRSFVRGMLLPTSIVISRPEIEANIAREGGMLQRIFTSQEGGAQGAAVSILVDQLLAEPNYKSLIGQLDSVLIERANVILRDLKTGLTWTAPSANAQLRRDTAGVFITADARFEGHGDPVDLSLAGTYTRDRSRISLEARIGGFKPWIFADLSPDLAILRGVDIALSGRLQIDGSGDGEIRNVAVDISGNNGSVTLPGILPATHQVHAMAAQFIIDNVDHTSRIERVDFDFGAARVVVTGTGRRAEERRHFVGRAEVRQIPVDKLGDYWPLGFAEGGRQWALANVSKGTVDLAAEFATSAPVGDLSEMQVDRMVAFLDYGGLSVRYMPHMPEIQDVSGKARYEGGTLHFDVKRGNAVNLTVTDGTIDLTGLDKPSPQMAAIRLPITGSAQDVIRFLARPKLGLPREVLYDHRRLGGNVAVDVSLSFPLIDALTVAEIDIAADAQLTGFSLKDVLGEVDLTDATARVKYGNSELSVVGQGKLDGNTVDVTWREMFAAKAPFRRRYDVRGTIPSAIIEKAGFPSVEPFVVGPIGTMLLYQVAPNGTGEVSGRFDMKAAKVAVPPLAWTKEAGGDALATMTLKLAAGGKITTADFDARAATLQTKGQVRFGADSSVQQIALQQVKLGLTDISVDWRRHPGGIDIAVRGPSLEMQRVRDAMNARNEAAAREPKGAASVSRTSTKATVQIQNIVLKRGTLGYLNGRMEFVGDRVASADLTMGGGKGATLRIGPAAQGRSLSFYVADFGQLLSEAGWIDGLVGGYLSIDGKFNDTWADPPLDATLKMGPYRLQRVMTRRDIGTLNSAIDGLNSAGNALQQFDSLSANLVKAGDKIQVRNGRTSGQSIGLTTQGVIDIGQDTALLNGVVVPAFALNNLLSNVPLLGPLLTGGKDGGLFAVTYQLHGPFDDLKTDVNMMSAVTPGALRDLFNSQPNTGTAPTTPPSGAQEMKRAP</sequence>
<gene>
    <name evidence="3" type="ORF">LJ725_02885</name>
</gene>
<feature type="domain" description="YhdP central" evidence="2">
    <location>
        <begin position="267"/>
        <end position="586"/>
    </location>
</feature>
<evidence type="ECO:0000313" key="3">
    <source>
        <dbReference type="EMBL" id="MCC8427894.1"/>
    </source>
</evidence>
<keyword evidence="4" id="KW-1185">Reference proteome</keyword>
<comment type="caution">
    <text evidence="3">The sequence shown here is derived from an EMBL/GenBank/DDBJ whole genome shotgun (WGS) entry which is preliminary data.</text>
</comment>
<name>A0ABS8KP92_9HYPH</name>
<dbReference type="Pfam" id="PF13116">
    <property type="entry name" value="YhdP"/>
    <property type="match status" value="1"/>
</dbReference>
<evidence type="ECO:0000259" key="2">
    <source>
        <dbReference type="Pfam" id="PF13116"/>
    </source>
</evidence>